<organism evidence="19">
    <name type="scientific">Nothobranchius ocellatus</name>
    <dbReference type="NCBI Taxonomy" id="508071"/>
    <lineage>
        <taxon>Eukaryota</taxon>
        <taxon>Metazoa</taxon>
        <taxon>Chordata</taxon>
        <taxon>Craniata</taxon>
        <taxon>Vertebrata</taxon>
        <taxon>Euteleostomi</taxon>
        <taxon>Actinopterygii</taxon>
        <taxon>Neopterygii</taxon>
        <taxon>Teleostei</taxon>
        <taxon>Neoteleostei</taxon>
        <taxon>Acanthomorphata</taxon>
        <taxon>Ovalentaria</taxon>
        <taxon>Atherinomorphae</taxon>
        <taxon>Cyprinodontiformes</taxon>
        <taxon>Nothobranchiidae</taxon>
        <taxon>Nothobranchius</taxon>
    </lineage>
</organism>
<dbReference type="GeneID" id="41659996"/>
<name>A0A518DK14_9TELE</name>
<proteinExistence type="inferred from homology"/>
<evidence type="ECO:0000259" key="17">
    <source>
        <dbReference type="Pfam" id="PF00361"/>
    </source>
</evidence>
<reference evidence="19" key="1">
    <citation type="journal article" date="2019" name="Cell">
        <title>Relaxed Selection Limits Lifespan by Increasing Mutation Load.</title>
        <authorList>
            <person name="Cui R."/>
            <person name="Medeiros T."/>
            <person name="Willemsen D."/>
            <person name="Iasi L.N.M."/>
            <person name="Collier G.E."/>
            <person name="Graef M."/>
            <person name="Reichard M."/>
            <person name="Valenzano D.R."/>
        </authorList>
    </citation>
    <scope>NUCLEOTIDE SEQUENCE</scope>
    <source>
        <strain evidence="19">Mkongo</strain>
    </source>
</reference>
<dbReference type="EMBL" id="MK784233">
    <property type="protein sequence ID" value="QDU91802.1"/>
    <property type="molecule type" value="Genomic_DNA"/>
</dbReference>
<keyword evidence="14 16" id="KW-0472">Membrane</keyword>
<dbReference type="GO" id="GO:0042773">
    <property type="term" value="P:ATP synthesis coupled electron transport"/>
    <property type="evidence" value="ECO:0007669"/>
    <property type="project" value="InterPro"/>
</dbReference>
<keyword evidence="8" id="KW-1278">Translocase</keyword>
<feature type="transmembrane region" description="Helical" evidence="16">
    <location>
        <begin position="195"/>
        <end position="217"/>
    </location>
</feature>
<evidence type="ECO:0000256" key="13">
    <source>
        <dbReference type="ARBA" id="ARBA00023128"/>
    </source>
</evidence>
<protein>
    <recommendedName>
        <fullName evidence="4 16">NADH-ubiquinone oxidoreductase chain 4</fullName>
        <ecNumber evidence="3 16">7.1.1.2</ecNumber>
    </recommendedName>
</protein>
<keyword evidence="5 16" id="KW-0813">Transport</keyword>
<evidence type="ECO:0000256" key="4">
    <source>
        <dbReference type="ARBA" id="ARBA00021006"/>
    </source>
</evidence>
<evidence type="ECO:0000256" key="9">
    <source>
        <dbReference type="ARBA" id="ARBA00022982"/>
    </source>
</evidence>
<feature type="transmembrane region" description="Helical" evidence="16">
    <location>
        <begin position="352"/>
        <end position="370"/>
    </location>
</feature>
<evidence type="ECO:0000256" key="12">
    <source>
        <dbReference type="ARBA" id="ARBA00023075"/>
    </source>
</evidence>
<evidence type="ECO:0000256" key="14">
    <source>
        <dbReference type="ARBA" id="ARBA00023136"/>
    </source>
</evidence>
<dbReference type="InterPro" id="IPR001750">
    <property type="entry name" value="ND/Mrp_TM"/>
</dbReference>
<dbReference type="RefSeq" id="YP_009685812.1">
    <property type="nucleotide sequence ID" value="NC_044448.1"/>
</dbReference>
<evidence type="ECO:0000256" key="11">
    <source>
        <dbReference type="ARBA" id="ARBA00023027"/>
    </source>
</evidence>
<dbReference type="GO" id="GO:0015990">
    <property type="term" value="P:electron transport coupled proton transport"/>
    <property type="evidence" value="ECO:0007669"/>
    <property type="project" value="TreeGrafter"/>
</dbReference>
<feature type="transmembrane region" description="Helical" evidence="16">
    <location>
        <begin position="257"/>
        <end position="278"/>
    </location>
</feature>
<feature type="domain" description="NADH:ubiquinone oxidoreductase chain 4 N-terminal" evidence="18">
    <location>
        <begin position="1"/>
        <end position="110"/>
    </location>
</feature>
<dbReference type="InterPro" id="IPR010227">
    <property type="entry name" value="NADH_Q_OxRdtase_chainM/4"/>
</dbReference>
<evidence type="ECO:0000256" key="6">
    <source>
        <dbReference type="ARBA" id="ARBA00022660"/>
    </source>
</evidence>
<geneLocation type="mitochondrion" evidence="19"/>
<keyword evidence="9 16" id="KW-0249">Electron transport</keyword>
<feature type="transmembrane region" description="Helical" evidence="16">
    <location>
        <begin position="436"/>
        <end position="459"/>
    </location>
</feature>
<comment type="function">
    <text evidence="16">Core subunit of the mitochondrial membrane respiratory chain NADH dehydrogenase (Complex I) which catalyzes electron transfer from NADH through the respiratory chain, using ubiquinone as an electron acceptor. Essential for the catalytic activity and assembly of complex I.</text>
</comment>
<evidence type="ECO:0000256" key="7">
    <source>
        <dbReference type="ARBA" id="ARBA00022692"/>
    </source>
</evidence>
<dbReference type="CTD" id="4538"/>
<dbReference type="PRINTS" id="PR01437">
    <property type="entry name" value="NUOXDRDTASE4"/>
</dbReference>
<dbReference type="Pfam" id="PF00361">
    <property type="entry name" value="Proton_antipo_M"/>
    <property type="match status" value="1"/>
</dbReference>
<feature type="transmembrane region" description="Helical" evidence="16">
    <location>
        <begin position="285"/>
        <end position="304"/>
    </location>
</feature>
<evidence type="ECO:0000256" key="10">
    <source>
        <dbReference type="ARBA" id="ARBA00022989"/>
    </source>
</evidence>
<keyword evidence="7 16" id="KW-0812">Transmembrane</keyword>
<feature type="domain" description="NADH:quinone oxidoreductase/Mrp antiporter transmembrane" evidence="17">
    <location>
        <begin position="113"/>
        <end position="404"/>
    </location>
</feature>
<feature type="transmembrane region" description="Helical" evidence="16">
    <location>
        <begin position="149"/>
        <end position="168"/>
    </location>
</feature>
<keyword evidence="13 16" id="KW-0496">Mitochondrion</keyword>
<comment type="catalytic activity">
    <reaction evidence="15 16">
        <text>a ubiquinone + NADH + 5 H(+)(in) = a ubiquinol + NAD(+) + 4 H(+)(out)</text>
        <dbReference type="Rhea" id="RHEA:29091"/>
        <dbReference type="Rhea" id="RHEA-COMP:9565"/>
        <dbReference type="Rhea" id="RHEA-COMP:9566"/>
        <dbReference type="ChEBI" id="CHEBI:15378"/>
        <dbReference type="ChEBI" id="CHEBI:16389"/>
        <dbReference type="ChEBI" id="CHEBI:17976"/>
        <dbReference type="ChEBI" id="CHEBI:57540"/>
        <dbReference type="ChEBI" id="CHEBI:57945"/>
        <dbReference type="EC" id="7.1.1.2"/>
    </reaction>
</comment>
<evidence type="ECO:0000256" key="3">
    <source>
        <dbReference type="ARBA" id="ARBA00012944"/>
    </source>
</evidence>
<keyword evidence="11 16" id="KW-0520">NAD</keyword>
<evidence type="ECO:0000256" key="16">
    <source>
        <dbReference type="RuleBase" id="RU003297"/>
    </source>
</evidence>
<gene>
    <name evidence="19" type="primary">ND4</name>
</gene>
<evidence type="ECO:0000259" key="18">
    <source>
        <dbReference type="Pfam" id="PF01059"/>
    </source>
</evidence>
<dbReference type="NCBIfam" id="TIGR01972">
    <property type="entry name" value="NDH_I_M"/>
    <property type="match status" value="1"/>
</dbReference>
<feature type="transmembrane region" description="Helical" evidence="16">
    <location>
        <begin position="310"/>
        <end position="331"/>
    </location>
</feature>
<keyword evidence="12 16" id="KW-0830">Ubiquinone</keyword>
<dbReference type="AlphaFoldDB" id="A0A518DK14"/>
<feature type="transmembrane region" description="Helical" evidence="16">
    <location>
        <begin position="93"/>
        <end position="111"/>
    </location>
</feature>
<evidence type="ECO:0000256" key="1">
    <source>
        <dbReference type="ARBA" id="ARBA00004225"/>
    </source>
</evidence>
<feature type="transmembrane region" description="Helical" evidence="16">
    <location>
        <begin position="117"/>
        <end position="137"/>
    </location>
</feature>
<evidence type="ECO:0000256" key="15">
    <source>
        <dbReference type="ARBA" id="ARBA00049551"/>
    </source>
</evidence>
<comment type="similarity">
    <text evidence="2 16">Belongs to the complex I subunit 4 family.</text>
</comment>
<dbReference type="GO" id="GO:0003954">
    <property type="term" value="F:NADH dehydrogenase activity"/>
    <property type="evidence" value="ECO:0007669"/>
    <property type="project" value="TreeGrafter"/>
</dbReference>
<dbReference type="InterPro" id="IPR003918">
    <property type="entry name" value="NADH_UbQ_OxRdtase"/>
</dbReference>
<dbReference type="PANTHER" id="PTHR43507:SF20">
    <property type="entry name" value="NADH-UBIQUINONE OXIDOREDUCTASE CHAIN 4"/>
    <property type="match status" value="1"/>
</dbReference>
<keyword evidence="6 16" id="KW-0679">Respiratory chain</keyword>
<sequence>MLKIIIPTVMLITSTWVLPGKSIWSSTLLYSFIIALTSFSWISNSTINNWTTINTFLATDSLSTPLLILTCWLLPLMILASQKHVSNEPENRQRVYLTLLISLQFFLILAFSATETIMFYIMFEATLIPTLILITRWGNQKERLNAGTYFLFYTLTGSLPLLVALLILQDSTGTLSFFTMSFTIPPNSLQFSYKLWWIGCTMAFLVKMPLYGVHLWLPKAHVEAPIAGSMVLAAVLLKLGGYGLMRIMIVLEPLTMSMIYPFIILALWGVIMTGLICLRQTDLKSLIAYSSVSHMGLVAAGIMIQTTWGFTGALILMIAHGLTSSALFCLANTNYERTHSRTMILTRGLQTIFPLMAMWWFISSLANLALPPLPNLMGELMIIATLFNWSAWTLIFTGLGTLITASYSLHMFLMTQRGTLPHHMLLSNPTHTREHLLILLHLLPLILLILKPELIWGWAT</sequence>
<dbReference type="Pfam" id="PF01059">
    <property type="entry name" value="Oxidored_q5_N"/>
    <property type="match status" value="1"/>
</dbReference>
<evidence type="ECO:0000256" key="2">
    <source>
        <dbReference type="ARBA" id="ARBA00009025"/>
    </source>
</evidence>
<accession>A0A518DK14</accession>
<feature type="transmembrane region" description="Helical" evidence="16">
    <location>
        <begin position="21"/>
        <end position="42"/>
    </location>
</feature>
<feature type="transmembrane region" description="Helical" evidence="16">
    <location>
        <begin position="390"/>
        <end position="415"/>
    </location>
</feature>
<dbReference type="GO" id="GO:0008137">
    <property type="term" value="F:NADH dehydrogenase (ubiquinone) activity"/>
    <property type="evidence" value="ECO:0007669"/>
    <property type="project" value="UniProtKB-UniRule"/>
</dbReference>
<keyword evidence="10 16" id="KW-1133">Transmembrane helix</keyword>
<dbReference type="GO" id="GO:0048039">
    <property type="term" value="F:ubiquinone binding"/>
    <property type="evidence" value="ECO:0007669"/>
    <property type="project" value="TreeGrafter"/>
</dbReference>
<evidence type="ECO:0000256" key="8">
    <source>
        <dbReference type="ARBA" id="ARBA00022967"/>
    </source>
</evidence>
<comment type="subcellular location">
    <subcellularLocation>
        <location evidence="1 16">Mitochondrion membrane</location>
        <topology evidence="1 16">Multi-pass membrane protein</topology>
    </subcellularLocation>
</comment>
<dbReference type="EC" id="7.1.1.2" evidence="3 16"/>
<evidence type="ECO:0000313" key="19">
    <source>
        <dbReference type="EMBL" id="QDU91802.1"/>
    </source>
</evidence>
<feature type="transmembrane region" description="Helical" evidence="16">
    <location>
        <begin position="62"/>
        <end position="81"/>
    </location>
</feature>
<dbReference type="GO" id="GO:0031966">
    <property type="term" value="C:mitochondrial membrane"/>
    <property type="evidence" value="ECO:0007669"/>
    <property type="project" value="UniProtKB-SubCell"/>
</dbReference>
<dbReference type="InterPro" id="IPR000260">
    <property type="entry name" value="NADH4_N"/>
</dbReference>
<evidence type="ECO:0000256" key="5">
    <source>
        <dbReference type="ARBA" id="ARBA00022448"/>
    </source>
</evidence>
<feature type="transmembrane region" description="Helical" evidence="16">
    <location>
        <begin position="229"/>
        <end position="251"/>
    </location>
</feature>
<dbReference type="PANTHER" id="PTHR43507">
    <property type="entry name" value="NADH-UBIQUINONE OXIDOREDUCTASE CHAIN 4"/>
    <property type="match status" value="1"/>
</dbReference>